<comment type="caution">
    <text evidence="1">Lacks conserved residue(s) required for the propagation of feature annotation.</text>
</comment>
<feature type="binding site" evidence="1">
    <location>
        <position position="181"/>
    </location>
    <ligand>
        <name>Zn(2+)</name>
        <dbReference type="ChEBI" id="CHEBI:29105"/>
        <note>catalytic</note>
    </ligand>
</feature>
<reference evidence="5" key="1">
    <citation type="journal article" date="2019" name="Int. J. Syst. Evol. Microbiol.">
        <title>The Global Catalogue of Microorganisms (GCM) 10K type strain sequencing project: providing services to taxonomists for standard genome sequencing and annotation.</title>
        <authorList>
            <consortium name="The Broad Institute Genomics Platform"/>
            <consortium name="The Broad Institute Genome Sequencing Center for Infectious Disease"/>
            <person name="Wu L."/>
            <person name="Ma J."/>
        </authorList>
    </citation>
    <scope>NUCLEOTIDE SEQUENCE [LARGE SCALE GENOMIC DNA]</scope>
    <source>
        <strain evidence="5">JCM 14370</strain>
    </source>
</reference>
<keyword evidence="1" id="KW-0862">Zinc</keyword>
<keyword evidence="1" id="KW-0378">Hydrolase</keyword>
<keyword evidence="1" id="KW-0479">Metal-binding</keyword>
<dbReference type="PANTHER" id="PTHR10127:SF850">
    <property type="entry name" value="METALLOENDOPEPTIDASE"/>
    <property type="match status" value="1"/>
</dbReference>
<comment type="cofactor">
    <cofactor evidence="1">
        <name>Zn(2+)</name>
        <dbReference type="ChEBI" id="CHEBI:29105"/>
    </cofactor>
    <text evidence="1">Binds 1 zinc ion per subunit.</text>
</comment>
<feature type="chain" id="PRO_5046969348" evidence="2">
    <location>
        <begin position="20"/>
        <end position="281"/>
    </location>
</feature>
<evidence type="ECO:0000313" key="4">
    <source>
        <dbReference type="EMBL" id="GGJ37617.1"/>
    </source>
</evidence>
<dbReference type="InterPro" id="IPR034035">
    <property type="entry name" value="Astacin-like_dom"/>
</dbReference>
<dbReference type="Gene3D" id="3.40.390.10">
    <property type="entry name" value="Collagenase (Catalytic Domain)"/>
    <property type="match status" value="1"/>
</dbReference>
<dbReference type="PROSITE" id="PS51257">
    <property type="entry name" value="PROKAR_LIPOPROTEIN"/>
    <property type="match status" value="1"/>
</dbReference>
<dbReference type="InterPro" id="IPR024079">
    <property type="entry name" value="MetalloPept_cat_dom_sf"/>
</dbReference>
<evidence type="ECO:0000259" key="3">
    <source>
        <dbReference type="PROSITE" id="PS51864"/>
    </source>
</evidence>
<dbReference type="RefSeq" id="WP_189002997.1">
    <property type="nucleotide sequence ID" value="NZ_BMOD01000008.1"/>
</dbReference>
<proteinExistence type="predicted"/>
<organism evidence="4 5">
    <name type="scientific">Deinococcus roseus</name>
    <dbReference type="NCBI Taxonomy" id="392414"/>
    <lineage>
        <taxon>Bacteria</taxon>
        <taxon>Thermotogati</taxon>
        <taxon>Deinococcota</taxon>
        <taxon>Deinococci</taxon>
        <taxon>Deinococcales</taxon>
        <taxon>Deinococcaceae</taxon>
        <taxon>Deinococcus</taxon>
    </lineage>
</organism>
<dbReference type="PROSITE" id="PS51864">
    <property type="entry name" value="ASTACIN"/>
    <property type="match status" value="1"/>
</dbReference>
<dbReference type="InterPro" id="IPR006026">
    <property type="entry name" value="Peptidase_Metallo"/>
</dbReference>
<feature type="binding site" evidence="1">
    <location>
        <position position="185"/>
    </location>
    <ligand>
        <name>Zn(2+)</name>
        <dbReference type="ChEBI" id="CHEBI:29105"/>
        <note>catalytic</note>
    </ligand>
</feature>
<accession>A0ABQ2D1M9</accession>
<dbReference type="CDD" id="cd04280">
    <property type="entry name" value="ZnMc_astacin_like"/>
    <property type="match status" value="1"/>
</dbReference>
<feature type="active site" evidence="1">
    <location>
        <position position="182"/>
    </location>
</feature>
<keyword evidence="1" id="KW-0482">Metalloprotease</keyword>
<evidence type="ECO:0000256" key="2">
    <source>
        <dbReference type="SAM" id="SignalP"/>
    </source>
</evidence>
<protein>
    <submittedName>
        <fullName evidence="4">Peptidase</fullName>
    </submittedName>
</protein>
<evidence type="ECO:0000313" key="5">
    <source>
        <dbReference type="Proteomes" id="UP000632222"/>
    </source>
</evidence>
<keyword evidence="5" id="KW-1185">Reference proteome</keyword>
<feature type="binding site" evidence="1">
    <location>
        <position position="191"/>
    </location>
    <ligand>
        <name>Zn(2+)</name>
        <dbReference type="ChEBI" id="CHEBI:29105"/>
        <note>catalytic</note>
    </ligand>
</feature>
<evidence type="ECO:0000256" key="1">
    <source>
        <dbReference type="PROSITE-ProRule" id="PRU01211"/>
    </source>
</evidence>
<dbReference type="SUPFAM" id="SSF55486">
    <property type="entry name" value="Metalloproteases ('zincins'), catalytic domain"/>
    <property type="match status" value="1"/>
</dbReference>
<sequence length="281" mass="30163">MKRTVGVLCLGLTAVLLQACSKTPATPETQEQALSETALFQNQGKPDGTVQVKLGQFDRTVTAELHGNKVLFEGDILLAELSNSDIQKNSTVIANTGGLWPSARIPYTFASNVSSTVRSHVQSAINTYNAYTKVRIVPRASEKNYVRVIVDNGCYSYVGRIGGAQALSLSTGGCGVAGAIHEFGHALGLWHEQSRKDRDQYVTIVWANIQSGTEHNFQIESNSRAVGAYDFDSIMHYPAKAFSINGQATIVPKNSSIPLSRLGAAKTLSSGDIAGIKSLYP</sequence>
<feature type="domain" description="Peptidase M12A" evidence="3">
    <location>
        <begin position="91"/>
        <end position="281"/>
    </location>
</feature>
<comment type="caution">
    <text evidence="4">The sequence shown here is derived from an EMBL/GenBank/DDBJ whole genome shotgun (WGS) entry which is preliminary data.</text>
</comment>
<keyword evidence="2" id="KW-0732">Signal</keyword>
<feature type="signal peptide" evidence="2">
    <location>
        <begin position="1"/>
        <end position="19"/>
    </location>
</feature>
<dbReference type="InterPro" id="IPR001506">
    <property type="entry name" value="Peptidase_M12A"/>
</dbReference>
<dbReference type="SMART" id="SM00235">
    <property type="entry name" value="ZnMc"/>
    <property type="match status" value="1"/>
</dbReference>
<dbReference type="PRINTS" id="PR00480">
    <property type="entry name" value="ASTACIN"/>
</dbReference>
<keyword evidence="1" id="KW-0645">Protease</keyword>
<dbReference type="PANTHER" id="PTHR10127">
    <property type="entry name" value="DISCOIDIN, CUB, EGF, LAMININ , AND ZINC METALLOPROTEASE DOMAIN CONTAINING"/>
    <property type="match status" value="1"/>
</dbReference>
<dbReference type="EMBL" id="BMOD01000008">
    <property type="protein sequence ID" value="GGJ37617.1"/>
    <property type="molecule type" value="Genomic_DNA"/>
</dbReference>
<dbReference type="Pfam" id="PF01400">
    <property type="entry name" value="Astacin"/>
    <property type="match status" value="1"/>
</dbReference>
<name>A0ABQ2D1M9_9DEIO</name>
<dbReference type="Proteomes" id="UP000632222">
    <property type="component" value="Unassembled WGS sequence"/>
</dbReference>
<gene>
    <name evidence="4" type="primary">legP</name>
    <name evidence="4" type="ORF">GCM10008938_24720</name>
</gene>